<dbReference type="InterPro" id="IPR003961">
    <property type="entry name" value="FN3_dom"/>
</dbReference>
<evidence type="ECO:0000313" key="8">
    <source>
        <dbReference type="Proteomes" id="UP001310022"/>
    </source>
</evidence>
<proteinExistence type="inferred from homology"/>
<feature type="active site" description="Charge relay system" evidence="5">
    <location>
        <position position="447"/>
    </location>
</feature>
<keyword evidence="3 5" id="KW-0378">Hydrolase</keyword>
<evidence type="ECO:0000256" key="1">
    <source>
        <dbReference type="ARBA" id="ARBA00011073"/>
    </source>
</evidence>
<keyword evidence="8" id="KW-1185">Reference proteome</keyword>
<reference evidence="7 8" key="1">
    <citation type="submission" date="2021-12" db="EMBL/GenBank/DDBJ databases">
        <title>Genome sequencing of bacteria with rrn-lacking chromosome and rrn-plasmid.</title>
        <authorList>
            <person name="Anda M."/>
            <person name="Iwasaki W."/>
        </authorList>
    </citation>
    <scope>NUCLEOTIDE SEQUENCE [LARGE SCALE GENOMIC DNA]</scope>
    <source>
        <strain evidence="7 8">NBRC 15940</strain>
    </source>
</reference>
<dbReference type="PRINTS" id="PR00723">
    <property type="entry name" value="SUBTILISIN"/>
</dbReference>
<dbReference type="Gene3D" id="2.60.40.10">
    <property type="entry name" value="Immunoglobulins"/>
    <property type="match status" value="2"/>
</dbReference>
<comment type="caution">
    <text evidence="7">The sequence shown here is derived from an EMBL/GenBank/DDBJ whole genome shotgun (WGS) entry which is preliminary data.</text>
</comment>
<comment type="similarity">
    <text evidence="1 5">Belongs to the peptidase S8 family.</text>
</comment>
<feature type="active site" description="Charge relay system" evidence="5">
    <location>
        <position position="266"/>
    </location>
</feature>
<dbReference type="GO" id="GO:0004252">
    <property type="term" value="F:serine-type endopeptidase activity"/>
    <property type="evidence" value="ECO:0007669"/>
    <property type="project" value="UniProtKB-UniRule"/>
</dbReference>
<dbReference type="NCBIfam" id="TIGR04183">
    <property type="entry name" value="Por_Secre_tail"/>
    <property type="match status" value="1"/>
</dbReference>
<dbReference type="GO" id="GO:0006508">
    <property type="term" value="P:proteolysis"/>
    <property type="evidence" value="ECO:0007669"/>
    <property type="project" value="UniProtKB-KW"/>
</dbReference>
<dbReference type="Gene3D" id="3.40.50.200">
    <property type="entry name" value="Peptidase S8/S53 domain"/>
    <property type="match status" value="1"/>
</dbReference>
<dbReference type="RefSeq" id="WP_338239029.1">
    <property type="nucleotide sequence ID" value="NZ_BQKE01000003.1"/>
</dbReference>
<evidence type="ECO:0000256" key="5">
    <source>
        <dbReference type="PROSITE-ProRule" id="PRU01240"/>
    </source>
</evidence>
<dbReference type="InterPro" id="IPR022398">
    <property type="entry name" value="Peptidase_S8_His-AS"/>
</dbReference>
<dbReference type="InterPro" id="IPR032304">
    <property type="entry name" value="Peptidase_S8_N"/>
</dbReference>
<dbReference type="SUPFAM" id="SSF49265">
    <property type="entry name" value="Fibronectin type III"/>
    <property type="match status" value="1"/>
</dbReference>
<dbReference type="InterPro" id="IPR051048">
    <property type="entry name" value="Peptidase_S8/S53_subtilisin"/>
</dbReference>
<accession>A0AAN4W239</accession>
<protein>
    <recommendedName>
        <fullName evidence="6">Fibronectin type-III domain-containing protein</fullName>
    </recommendedName>
</protein>
<dbReference type="Pfam" id="PF16361">
    <property type="entry name" value="Peptidase_S8_N"/>
    <property type="match status" value="1"/>
</dbReference>
<dbReference type="PANTHER" id="PTHR43399:SF4">
    <property type="entry name" value="CELL WALL-ASSOCIATED PROTEASE"/>
    <property type="match status" value="1"/>
</dbReference>
<organism evidence="7 8">
    <name type="scientific">Persicobacter diffluens</name>
    <dbReference type="NCBI Taxonomy" id="981"/>
    <lineage>
        <taxon>Bacteria</taxon>
        <taxon>Pseudomonadati</taxon>
        <taxon>Bacteroidota</taxon>
        <taxon>Cytophagia</taxon>
        <taxon>Cytophagales</taxon>
        <taxon>Persicobacteraceae</taxon>
        <taxon>Persicobacter</taxon>
    </lineage>
</organism>
<keyword evidence="4 5" id="KW-0720">Serine protease</keyword>
<dbReference type="InterPro" id="IPR000209">
    <property type="entry name" value="Peptidase_S8/S53_dom"/>
</dbReference>
<dbReference type="Pfam" id="PF00082">
    <property type="entry name" value="Peptidase_S8"/>
    <property type="match status" value="1"/>
</dbReference>
<feature type="active site" description="Charge relay system" evidence="5">
    <location>
        <position position="211"/>
    </location>
</feature>
<dbReference type="EMBL" id="BQKE01000003">
    <property type="protein sequence ID" value="GJM63938.1"/>
    <property type="molecule type" value="Genomic_DNA"/>
</dbReference>
<dbReference type="Pfam" id="PF18962">
    <property type="entry name" value="Por_Secre_tail"/>
    <property type="match status" value="1"/>
</dbReference>
<name>A0AAN4W239_9BACT</name>
<keyword evidence="2 5" id="KW-0645">Protease</keyword>
<dbReference type="InterPro" id="IPR023828">
    <property type="entry name" value="Peptidase_S8_Ser-AS"/>
</dbReference>
<dbReference type="InterPro" id="IPR036116">
    <property type="entry name" value="FN3_sf"/>
</dbReference>
<dbReference type="PROSITE" id="PS00138">
    <property type="entry name" value="SUBTILASE_SER"/>
    <property type="match status" value="1"/>
</dbReference>
<dbReference type="PROSITE" id="PS50853">
    <property type="entry name" value="FN3"/>
    <property type="match status" value="1"/>
</dbReference>
<dbReference type="PROSITE" id="PS51892">
    <property type="entry name" value="SUBTILASE"/>
    <property type="match status" value="1"/>
</dbReference>
<dbReference type="InterPro" id="IPR013783">
    <property type="entry name" value="Ig-like_fold"/>
</dbReference>
<gene>
    <name evidence="7" type="ORF">PEDI_44900</name>
</gene>
<feature type="domain" description="Fibronectin type-III" evidence="6">
    <location>
        <begin position="514"/>
        <end position="621"/>
    </location>
</feature>
<dbReference type="PANTHER" id="PTHR43399">
    <property type="entry name" value="SUBTILISIN-RELATED"/>
    <property type="match status" value="1"/>
</dbReference>
<evidence type="ECO:0000256" key="3">
    <source>
        <dbReference type="ARBA" id="ARBA00022801"/>
    </source>
</evidence>
<evidence type="ECO:0000256" key="2">
    <source>
        <dbReference type="ARBA" id="ARBA00022670"/>
    </source>
</evidence>
<dbReference type="Proteomes" id="UP001310022">
    <property type="component" value="Unassembled WGS sequence"/>
</dbReference>
<dbReference type="InterPro" id="IPR015500">
    <property type="entry name" value="Peptidase_S8_subtilisin-rel"/>
</dbReference>
<dbReference type="InterPro" id="IPR026444">
    <property type="entry name" value="Secre_tail"/>
</dbReference>
<evidence type="ECO:0000313" key="7">
    <source>
        <dbReference type="EMBL" id="GJM63938.1"/>
    </source>
</evidence>
<sequence>MTHSLTKKVGRSLLLTCLIYGWIWQWAAAQTTDYEANRLRVKFTEAAVQQMENAPMSFSTDGTVLTSMPQVNHLNQQFLVTDMKRVFPHAGKHEDRHRKHGLHLWYEMDAGTAVNLQAVSIAYQELGDIQLAEPVYKKVLLDEGKPVYLEAMKSAMADSTNLPTNDTYLPYQWHYENDGSRQGALAGADINLFKAWEVETGKSEVIISIVDGGIDTQHEDLLANLWVNELELNGTPGVDDDNNGYIDDIYGYNFVMRTGEVSAHDHGTHVAGTVGAVNNNGIGVAGVAGGSGQGDGIRLMSGQVFSKEGSASNFAAAIVYGADNGAVISQNSWGYSSPNYFDQSVLDAIDYFIEEAGMYPGSPMQGGIVIFAAGNSNSDAIRYPGAYEPVLSVGSTNPANERAWYSNFGPWVDVMAPGGETDFMEENWGGVVSTMPNNTYGYMQGTSMACPHVSGIAGLVVSAYGGQGFTNEDLKKRLLSACTSIDEYNPDFIGATGLGLMDAYEAVRKDGGLAPVKMVDFSLAEIGQNQARLNWTVPADEDDEKPAAYTLYYSLEAFSETSKQTARQLEIKNEWAAGELVNKTISGLMADTLYYFAGEATDRWGNTSPLSAVISGRTTEGAKIVLNPSSLDIEVNTEATDTESSTLSIINEEAGNLNWEISARATSHYYSSSAFPNIPEAGTSTFDYGKVTIMEKAADNAPERLLEISKALPHATENGTIDYGDGRYAGFFIGESDVDLPHSMATKYMITQPEGFNITNFQVYLTIDPEFGPVEIEFYQGAQMSRDNLIYTHTHKVYQKSSGYQRISLNEQLFIPYGETVWVAVHVPGGNERPLGVIRSQNEKFADYTLLSFDEGKKWVKLGDLFGSNAYVWDMWIEQKSPHFTTYLQFDPATGTTASKDTTEIEFTANAAELINGTYRSNIVVHSNDDQSLNTRIPLKVTVKGQQPEMYTEESYDLPNVFVGETGTIRIPVENHGLGNFLIQDIISSHPAITVTDRPRSRISARSVEEIELTFAPETVGNVNATINLQDKNGSMHAFSVFGVGVAPAEISINNIENDLGQISLGEPLSSEVMLTNVGEYPLRYAFPKFVDNPEDWVNSAEFLHRAGYSYSIIQDPEAYEFEDISTTGEDVTDYLQGTGYRGIFHQVDIGFGFPYFNEFYEKIYISNHGLLSLDDNSSFNKTPMDFLDTYNPSGTITALGWRYDLGIGGKVYMKRTAGKLAVQYSDVIRFGDTTNGKTTFQIILHDNGNIDFVYQDFTNYSSYNSGRVFVAIENFDKTDGLLIQDFNNKTTLFGKDPFKIAIKSPGVGLVNHVSTAHGILQPGESVNVEVGITSEGVAEGLSYDESLTLLTNDPQNTINFLHFKFDVGGGGAYGYEVSHEALDYGTLFRKASRREIVALKNTGNKLIHVNAATFEGDRFHLTRPFEAVQIAPRQITYFEIEADTESLTDGLAQDALTISLGQGEDIVLPLQVEVVEGPAIAVNPGSFTKTLTAQAQSTEELTIENNGGEPLEMSIHGPLWAEVSEKAAMANIPDFTYSYRIGDEEGGPQFKWEDMSGAESTDLGFIDFEYWHSIAMPFPFEFYGEPQDSLHFHVGGVLTFDHQNKHQTPFLTNKVLGTVKEEENVDNLIAGLWAVYQPDYFLPRHKSGLFLKTFEDRMVAEYRNFNGPGSPDHSLQIILYKNGNIKMQYRFDDFYHLTKAGIVGLENKGSTLSTQVYYNSTALHDKSVIEYIPTWKYEIPAGGSKTFLVDFNASSLKSSTVESSIVINNNTADQPYFTVPLNLTVEGMADLAFNKDDLEMGEILAYESSFGLAKAYEELITITNSGEADVEISGITLQNGMSELVMEYYKLVDPWWGTWDWVSVDQMEYPLKLEPGENFEFRLTITPEVRDYLMEDAILISGTVEKSIPFSAHAVMKPNAAVDFEDLHLMAKTKAETFSYAFNISNAEGMSALNYDIEINYEREAVSTDALRMNVSEGMPAAMAAEKVEELQVLSAAHMRENTYNRTMEIVEGASWEDNFGYGPGYIFTSATRFNAGQEGFKLSHFRTWMNMKGLTSASINYEIRVGTEALFGTTVVAKGSYQYENEDMPENGQLVDIPLEEPLALYPNEVFYIIIEYPFGMWFPQGTFVTESPITNTFFMGYNGTYNDFTEYNGSKGFMVMALEEAYEDNAWLKILTPASGQVVADDALEVALELYAANAQYVNNNARITVRTNDPENMTHRMNLQMAINQAAKLQLRKDQFLKVHEMDTLMLYFDLFDEEDSVTVQLKEDYQYAEVAISEEDETEVVLSFTPDYDGAGVHALEIYAEDKHGVGSAYMLEIEALNVNRAPVALGNEYTLETRMKQLNTLPVSELFEDPDGDEMTFSVSPSPEMNELATIMLSANLQQMHIEVKKPGNAEIMITARDSHGDETAQSFTLNFDVLTGINSGLETIFKAYPNPVSQKVRFEFLSEQSQMAALKIYNPNGQIIYQLSETAISTGKQDIDVDLSHQSPGIYIYQILLKDGNRYQGKLIKE</sequence>
<evidence type="ECO:0000259" key="6">
    <source>
        <dbReference type="PROSITE" id="PS50853"/>
    </source>
</evidence>
<dbReference type="PROSITE" id="PS00137">
    <property type="entry name" value="SUBTILASE_HIS"/>
    <property type="match status" value="1"/>
</dbReference>
<evidence type="ECO:0000256" key="4">
    <source>
        <dbReference type="ARBA" id="ARBA00022825"/>
    </source>
</evidence>
<dbReference type="SUPFAM" id="SSF52743">
    <property type="entry name" value="Subtilisin-like"/>
    <property type="match status" value="1"/>
</dbReference>
<dbReference type="InterPro" id="IPR036852">
    <property type="entry name" value="Peptidase_S8/S53_dom_sf"/>
</dbReference>